<proteinExistence type="inferred from homology"/>
<dbReference type="PROSITE" id="PS00893">
    <property type="entry name" value="NUDIX_BOX"/>
    <property type="match status" value="1"/>
</dbReference>
<dbReference type="InterPro" id="IPR020476">
    <property type="entry name" value="Nudix_hydrolase"/>
</dbReference>
<dbReference type="InterPro" id="IPR015797">
    <property type="entry name" value="NUDIX_hydrolase-like_dom_sf"/>
</dbReference>
<evidence type="ECO:0000313" key="6">
    <source>
        <dbReference type="Proteomes" id="UP000309117"/>
    </source>
</evidence>
<evidence type="ECO:0000256" key="3">
    <source>
        <dbReference type="RuleBase" id="RU003476"/>
    </source>
</evidence>
<dbReference type="SUPFAM" id="SSF55811">
    <property type="entry name" value="Nudix"/>
    <property type="match status" value="1"/>
</dbReference>
<reference evidence="5 6" key="1">
    <citation type="submission" date="2019-04" db="EMBL/GenBank/DDBJ databases">
        <title>Microbes associate with the intestines of laboratory mice.</title>
        <authorList>
            <person name="Navarre W."/>
            <person name="Wong E."/>
            <person name="Huang K."/>
            <person name="Tropini C."/>
            <person name="Ng K."/>
            <person name="Yu B."/>
        </authorList>
    </citation>
    <scope>NUCLEOTIDE SEQUENCE [LARGE SCALE GENOMIC DNA]</scope>
    <source>
        <strain evidence="5 6">NM61_E11</strain>
    </source>
</reference>
<dbReference type="Pfam" id="PF00293">
    <property type="entry name" value="NUDIX"/>
    <property type="match status" value="1"/>
</dbReference>
<sequence>MEQDYIKNLRKKVDHEPLILNFAGGVLVNDQDEILLQKRSDFKSWGLPGGAMEFGESAQETCVREFLEETGLKVKVKSLLGISTDFIQHYPNRDVAQAVVIEFLVELVGKTNKKPDSETLELKYFPKDNLPDIFNKQHLNFIEHYYQRDYPFFD</sequence>
<evidence type="ECO:0000313" key="5">
    <source>
        <dbReference type="EMBL" id="TGY16575.1"/>
    </source>
</evidence>
<dbReference type="Proteomes" id="UP000309117">
    <property type="component" value="Unassembled WGS sequence"/>
</dbReference>
<comment type="cofactor">
    <cofactor evidence="1">
        <name>Mg(2+)</name>
        <dbReference type="ChEBI" id="CHEBI:18420"/>
    </cofactor>
</comment>
<dbReference type="GO" id="GO:0016787">
    <property type="term" value="F:hydrolase activity"/>
    <property type="evidence" value="ECO:0007669"/>
    <property type="project" value="UniProtKB-KW"/>
</dbReference>
<dbReference type="PANTHER" id="PTHR43046:SF2">
    <property type="entry name" value="8-OXO-DGTP DIPHOSPHATASE-RELATED"/>
    <property type="match status" value="1"/>
</dbReference>
<accession>A0A4S2BQW4</accession>
<dbReference type="AlphaFoldDB" id="A0A4S2BQW4"/>
<dbReference type="CDD" id="cd04677">
    <property type="entry name" value="NUDIX_Hydrolase"/>
    <property type="match status" value="1"/>
</dbReference>
<feature type="domain" description="Nudix hydrolase" evidence="4">
    <location>
        <begin position="17"/>
        <end position="151"/>
    </location>
</feature>
<dbReference type="EMBL" id="SRYV01000004">
    <property type="protein sequence ID" value="TGY16575.1"/>
    <property type="molecule type" value="Genomic_DNA"/>
</dbReference>
<organism evidence="5 6">
    <name type="scientific">Lactobacillus intestinalis</name>
    <dbReference type="NCBI Taxonomy" id="151781"/>
    <lineage>
        <taxon>Bacteria</taxon>
        <taxon>Bacillati</taxon>
        <taxon>Bacillota</taxon>
        <taxon>Bacilli</taxon>
        <taxon>Lactobacillales</taxon>
        <taxon>Lactobacillaceae</taxon>
        <taxon>Lactobacillus</taxon>
    </lineage>
</organism>
<evidence type="ECO:0000259" key="4">
    <source>
        <dbReference type="PROSITE" id="PS51462"/>
    </source>
</evidence>
<dbReference type="PANTHER" id="PTHR43046">
    <property type="entry name" value="GDP-MANNOSE MANNOSYL HYDROLASE"/>
    <property type="match status" value="1"/>
</dbReference>
<evidence type="ECO:0000256" key="1">
    <source>
        <dbReference type="ARBA" id="ARBA00001946"/>
    </source>
</evidence>
<dbReference type="Gene3D" id="3.90.79.10">
    <property type="entry name" value="Nucleoside Triphosphate Pyrophosphohydrolase"/>
    <property type="match status" value="1"/>
</dbReference>
<evidence type="ECO:0000256" key="2">
    <source>
        <dbReference type="ARBA" id="ARBA00022801"/>
    </source>
</evidence>
<comment type="caution">
    <text evidence="5">The sequence shown here is derived from an EMBL/GenBank/DDBJ whole genome shotgun (WGS) entry which is preliminary data.</text>
</comment>
<dbReference type="InterPro" id="IPR020084">
    <property type="entry name" value="NUDIX_hydrolase_CS"/>
</dbReference>
<comment type="similarity">
    <text evidence="3">Belongs to the Nudix hydrolase family.</text>
</comment>
<gene>
    <name evidence="5" type="ORF">E5351_03170</name>
</gene>
<protein>
    <submittedName>
        <fullName evidence="5">NUDIX domain-containing protein</fullName>
    </submittedName>
</protein>
<name>A0A4S2BQW4_9LACO</name>
<dbReference type="RefSeq" id="WP_135960405.1">
    <property type="nucleotide sequence ID" value="NZ_AQFR02000001.1"/>
</dbReference>
<dbReference type="PROSITE" id="PS51462">
    <property type="entry name" value="NUDIX"/>
    <property type="match status" value="1"/>
</dbReference>
<dbReference type="InterPro" id="IPR000086">
    <property type="entry name" value="NUDIX_hydrolase_dom"/>
</dbReference>
<keyword evidence="2 3" id="KW-0378">Hydrolase</keyword>
<dbReference type="PRINTS" id="PR00502">
    <property type="entry name" value="NUDIXFAMILY"/>
</dbReference>